<dbReference type="EMBL" id="JAMQAW010000008">
    <property type="protein sequence ID" value="MCM2388512.1"/>
    <property type="molecule type" value="Genomic_DNA"/>
</dbReference>
<evidence type="ECO:0008006" key="5">
    <source>
        <dbReference type="Google" id="ProtNLM"/>
    </source>
</evidence>
<proteinExistence type="predicted"/>
<evidence type="ECO:0000313" key="4">
    <source>
        <dbReference type="Proteomes" id="UP001431429"/>
    </source>
</evidence>
<reference evidence="3" key="1">
    <citation type="submission" date="2022-06" db="EMBL/GenBank/DDBJ databases">
        <title>Genome public.</title>
        <authorList>
            <person name="Sun Q."/>
        </authorList>
    </citation>
    <scope>NUCLEOTIDE SEQUENCE</scope>
    <source>
        <strain evidence="3">CWNU-1</strain>
    </source>
</reference>
<evidence type="ECO:0000313" key="3">
    <source>
        <dbReference type="EMBL" id="MCM2388512.1"/>
    </source>
</evidence>
<evidence type="ECO:0000256" key="2">
    <source>
        <dbReference type="SAM" id="SignalP"/>
    </source>
</evidence>
<dbReference type="RefSeq" id="WP_250918865.1">
    <property type="nucleotide sequence ID" value="NZ_JAMQAW010000008.1"/>
</dbReference>
<dbReference type="Proteomes" id="UP001431429">
    <property type="component" value="Unassembled WGS sequence"/>
</dbReference>
<feature type="chain" id="PRO_5047018094" description="Lipoprotein" evidence="2">
    <location>
        <begin position="25"/>
        <end position="230"/>
    </location>
</feature>
<protein>
    <recommendedName>
        <fullName evidence="5">Lipoprotein</fullName>
    </recommendedName>
</protein>
<sequence length="230" mass="23657">MSIRMRRGAAALAAVSVLGLTAAACGGSDGDKKSEKGQSDAKPLTAAQMKAGVITPADLPAGYKPMGDGESAGSGHKADKKECQPIAEFMNDKVSGATVGGDVDLQNANGDSLISQQVLTFSGSGAQDFMKEAATALGECTAFSVEQGGQKVEVKVEKISGPKAGEDSHNFRMKMKMASLSIEIETNLLVARQGTGITRIAHIPGDATGHKDFDDLAQRAGDKFAKAAQG</sequence>
<feature type="region of interest" description="Disordered" evidence="1">
    <location>
        <begin position="58"/>
        <end position="78"/>
    </location>
</feature>
<organism evidence="3 4">
    <name type="scientific">Streptomyces albipurpureus</name>
    <dbReference type="NCBI Taxonomy" id="2897419"/>
    <lineage>
        <taxon>Bacteria</taxon>
        <taxon>Bacillati</taxon>
        <taxon>Actinomycetota</taxon>
        <taxon>Actinomycetes</taxon>
        <taxon>Kitasatosporales</taxon>
        <taxon>Streptomycetaceae</taxon>
        <taxon>Streptomyces</taxon>
    </lineage>
</organism>
<keyword evidence="2" id="KW-0732">Signal</keyword>
<dbReference type="PROSITE" id="PS51257">
    <property type="entry name" value="PROKAR_LIPOPROTEIN"/>
    <property type="match status" value="1"/>
</dbReference>
<evidence type="ECO:0000256" key="1">
    <source>
        <dbReference type="SAM" id="MobiDB-lite"/>
    </source>
</evidence>
<feature type="signal peptide" evidence="2">
    <location>
        <begin position="1"/>
        <end position="24"/>
    </location>
</feature>
<keyword evidence="4" id="KW-1185">Reference proteome</keyword>
<gene>
    <name evidence="3" type="ORF">NBG84_09420</name>
</gene>
<accession>A0ABT0UIQ3</accession>
<comment type="caution">
    <text evidence="3">The sequence shown here is derived from an EMBL/GenBank/DDBJ whole genome shotgun (WGS) entry which is preliminary data.</text>
</comment>
<name>A0ABT0UIQ3_9ACTN</name>